<dbReference type="Gene3D" id="1.10.357.10">
    <property type="entry name" value="Tetracycline Repressor, domain 2"/>
    <property type="match status" value="1"/>
</dbReference>
<keyword evidence="1" id="KW-0805">Transcription regulation</keyword>
<dbReference type="Pfam" id="PF09209">
    <property type="entry name" value="CecR_C"/>
    <property type="match status" value="1"/>
</dbReference>
<organism evidence="6 7">
    <name type="scientific">Undibacterium luofuense</name>
    <dbReference type="NCBI Taxonomy" id="2828733"/>
    <lineage>
        <taxon>Bacteria</taxon>
        <taxon>Pseudomonadati</taxon>
        <taxon>Pseudomonadota</taxon>
        <taxon>Betaproteobacteria</taxon>
        <taxon>Burkholderiales</taxon>
        <taxon>Oxalobacteraceae</taxon>
        <taxon>Undibacterium</taxon>
    </lineage>
</organism>
<dbReference type="InterPro" id="IPR001647">
    <property type="entry name" value="HTH_TetR"/>
</dbReference>
<dbReference type="EMBL" id="JAGSPN010000014">
    <property type="protein sequence ID" value="MBR7783700.1"/>
    <property type="molecule type" value="Genomic_DNA"/>
</dbReference>
<evidence type="ECO:0000256" key="1">
    <source>
        <dbReference type="ARBA" id="ARBA00023015"/>
    </source>
</evidence>
<evidence type="ECO:0000313" key="6">
    <source>
        <dbReference type="EMBL" id="MBR7783700.1"/>
    </source>
</evidence>
<evidence type="ECO:0000313" key="7">
    <source>
        <dbReference type="Proteomes" id="UP000680067"/>
    </source>
</evidence>
<keyword evidence="7" id="KW-1185">Reference proteome</keyword>
<evidence type="ECO:0000256" key="3">
    <source>
        <dbReference type="ARBA" id="ARBA00023163"/>
    </source>
</evidence>
<name>A0A941I8F6_9BURK</name>
<evidence type="ECO:0000259" key="5">
    <source>
        <dbReference type="PROSITE" id="PS50977"/>
    </source>
</evidence>
<dbReference type="PROSITE" id="PS50977">
    <property type="entry name" value="HTH_TETR_2"/>
    <property type="match status" value="1"/>
</dbReference>
<dbReference type="InterPro" id="IPR009057">
    <property type="entry name" value="Homeodomain-like_sf"/>
</dbReference>
<feature type="DNA-binding region" description="H-T-H motif" evidence="4">
    <location>
        <begin position="35"/>
        <end position="54"/>
    </location>
</feature>
<dbReference type="PANTHER" id="PTHR30055">
    <property type="entry name" value="HTH-TYPE TRANSCRIPTIONAL REGULATOR RUTR"/>
    <property type="match status" value="1"/>
</dbReference>
<dbReference type="PRINTS" id="PR00455">
    <property type="entry name" value="HTHTETR"/>
</dbReference>
<keyword evidence="3" id="KW-0804">Transcription</keyword>
<accession>A0A941I8F6</accession>
<dbReference type="RefSeq" id="WP_212688978.1">
    <property type="nucleotide sequence ID" value="NZ_JAGSPN010000014.1"/>
</dbReference>
<dbReference type="Pfam" id="PF00440">
    <property type="entry name" value="TetR_N"/>
    <property type="match status" value="1"/>
</dbReference>
<comment type="caution">
    <text evidence="6">The sequence shown here is derived from an EMBL/GenBank/DDBJ whole genome shotgun (WGS) entry which is preliminary data.</text>
</comment>
<dbReference type="InterPro" id="IPR015292">
    <property type="entry name" value="Tscrpt_reg_YbiH_C"/>
</dbReference>
<feature type="domain" description="HTH tetR-type" evidence="5">
    <location>
        <begin position="12"/>
        <end position="72"/>
    </location>
</feature>
<dbReference type="InterPro" id="IPR036271">
    <property type="entry name" value="Tet_transcr_reg_TetR-rel_C_sf"/>
</dbReference>
<dbReference type="Gene3D" id="1.10.10.60">
    <property type="entry name" value="Homeodomain-like"/>
    <property type="match status" value="1"/>
</dbReference>
<proteinExistence type="predicted"/>
<protein>
    <submittedName>
        <fullName evidence="6">CerR family C-terminal domain-containing protein</fullName>
    </submittedName>
</protein>
<dbReference type="PANTHER" id="PTHR30055:SF234">
    <property type="entry name" value="HTH-TYPE TRANSCRIPTIONAL REGULATOR BETI"/>
    <property type="match status" value="1"/>
</dbReference>
<dbReference type="InterPro" id="IPR050109">
    <property type="entry name" value="HTH-type_TetR-like_transc_reg"/>
</dbReference>
<dbReference type="GO" id="GO:0000976">
    <property type="term" value="F:transcription cis-regulatory region binding"/>
    <property type="evidence" value="ECO:0007669"/>
    <property type="project" value="TreeGrafter"/>
</dbReference>
<sequence length="216" mass="24206">MNDPQLHRADGVQARQRLLETALRMFAEKGYAKTSVRELAKAAQVNVSAVSYYFGDKAALYRAVFNDPQFNPTIDPAYLQQEDLPLEQGIKALIFTLAGSLRDGEKARDAMTLHCREMLEPTGLWNEEIETSIKPAHLAFAAFLCRHLGLKKPDDDIHRLTFAIVGLPVSLMISSDLVQVIRPQLFKSDAAIDLFMQRMVGYAVAMVEAERQRRAG</sequence>
<dbReference type="SUPFAM" id="SSF46689">
    <property type="entry name" value="Homeodomain-like"/>
    <property type="match status" value="1"/>
</dbReference>
<dbReference type="Proteomes" id="UP000680067">
    <property type="component" value="Unassembled WGS sequence"/>
</dbReference>
<dbReference type="GO" id="GO:0003700">
    <property type="term" value="F:DNA-binding transcription factor activity"/>
    <property type="evidence" value="ECO:0007669"/>
    <property type="project" value="TreeGrafter"/>
</dbReference>
<evidence type="ECO:0000256" key="2">
    <source>
        <dbReference type="ARBA" id="ARBA00023125"/>
    </source>
</evidence>
<reference evidence="6" key="1">
    <citation type="submission" date="2021-04" db="EMBL/GenBank/DDBJ databases">
        <title>novel species isolated from subtropical streams in China.</title>
        <authorList>
            <person name="Lu H."/>
        </authorList>
    </citation>
    <scope>NUCLEOTIDE SEQUENCE</scope>
    <source>
        <strain evidence="6">LFS511W</strain>
    </source>
</reference>
<keyword evidence="2 4" id="KW-0238">DNA-binding</keyword>
<dbReference type="AlphaFoldDB" id="A0A941I8F6"/>
<gene>
    <name evidence="6" type="ORF">KDM89_16260</name>
</gene>
<evidence type="ECO:0000256" key="4">
    <source>
        <dbReference type="PROSITE-ProRule" id="PRU00335"/>
    </source>
</evidence>
<dbReference type="SUPFAM" id="SSF48498">
    <property type="entry name" value="Tetracyclin repressor-like, C-terminal domain"/>
    <property type="match status" value="1"/>
</dbReference>